<feature type="region of interest" description="Disordered" evidence="5">
    <location>
        <begin position="18"/>
        <end position="93"/>
    </location>
</feature>
<evidence type="ECO:0008006" key="8">
    <source>
        <dbReference type="Google" id="ProtNLM"/>
    </source>
</evidence>
<proteinExistence type="predicted"/>
<feature type="compositionally biased region" description="Polar residues" evidence="5">
    <location>
        <begin position="48"/>
        <end position="58"/>
    </location>
</feature>
<gene>
    <name evidence="6" type="ORF">ILEXP_LOCUS38735</name>
</gene>
<feature type="compositionally biased region" description="Polar residues" evidence="5">
    <location>
        <begin position="18"/>
        <end position="34"/>
    </location>
</feature>
<dbReference type="PANTHER" id="PTHR31250">
    <property type="entry name" value="IQ DOMAIN-CONTAINING PROTEIN IQM3"/>
    <property type="match status" value="1"/>
</dbReference>
<dbReference type="PROSITE" id="PS50096">
    <property type="entry name" value="IQ"/>
    <property type="match status" value="1"/>
</dbReference>
<dbReference type="Proteomes" id="UP001642360">
    <property type="component" value="Unassembled WGS sequence"/>
</dbReference>
<evidence type="ECO:0000256" key="2">
    <source>
        <dbReference type="ARBA" id="ARBA00004496"/>
    </source>
</evidence>
<feature type="compositionally biased region" description="Polar residues" evidence="5">
    <location>
        <begin position="513"/>
        <end position="523"/>
    </location>
</feature>
<feature type="compositionally biased region" description="Low complexity" evidence="5">
    <location>
        <begin position="496"/>
        <end position="508"/>
    </location>
</feature>
<dbReference type="AlphaFoldDB" id="A0ABC8TIL0"/>
<name>A0ABC8TIL0_9AQUA</name>
<evidence type="ECO:0000313" key="6">
    <source>
        <dbReference type="EMBL" id="CAK9169292.1"/>
    </source>
</evidence>
<keyword evidence="7" id="KW-1185">Reference proteome</keyword>
<feature type="compositionally biased region" description="Polar residues" evidence="5">
    <location>
        <begin position="68"/>
        <end position="77"/>
    </location>
</feature>
<feature type="compositionally biased region" description="Basic and acidic residues" evidence="5">
    <location>
        <begin position="35"/>
        <end position="45"/>
    </location>
</feature>
<protein>
    <recommendedName>
        <fullName evidence="8">IQ domain-containing protein IQM3-like</fullName>
    </recommendedName>
</protein>
<sequence>MEVEAHRLSDFDLDKNRSFSYSMNLGTEPPTSEMSESRESDRLESPFDPNSETESPTGSRKCEGFDMTPNSILNGESTAEKCEGSETSGGVRVAGSPASFVSSAMKVQKVYRSYRTRRKLADSAVVAEELWWQAIDYARLNYSTVSFFNFLKPETAASRWNRVRLNASKVGKGLSKNAKAQKLAFQHWIEAIDPRHRYGHSLHLYYEEWCQAEAGQPFFYWLDIGDGKDVDLKECPRSKLRQQCIKYLGPQEREYYEYDVLDGKIVHKQTGNFLDTKNGATGAKWIFVMSTLKRLYAGEKKKGMFHHSSFLAGGTTLAAGRLEVEGGTLKSISAYSGHYRPTDDILDSFLSFLKENGVNLDRVEIRKPNEDYDNYEESKSNRDETPAEVSVYLVLPQSDISNEEQKDLFSEPTELPQTETKTNYERTLSGGLQSPRAEVPKTAILQRINSKKAAKSYQLGHQLTLKWSSGAGPRIGCVADYPVELRLQALEFTNLSPRTSPTSTTPRRGASLLSPTDRASQGHYNGGMAIPGV</sequence>
<feature type="region of interest" description="Disordered" evidence="5">
    <location>
        <begin position="495"/>
        <end position="533"/>
    </location>
</feature>
<dbReference type="EMBL" id="CAUOFW020005280">
    <property type="protein sequence ID" value="CAK9169292.1"/>
    <property type="molecule type" value="Genomic_DNA"/>
</dbReference>
<evidence type="ECO:0000313" key="7">
    <source>
        <dbReference type="Proteomes" id="UP001642360"/>
    </source>
</evidence>
<dbReference type="InterPro" id="IPR044159">
    <property type="entry name" value="IQM"/>
</dbReference>
<reference evidence="6 7" key="1">
    <citation type="submission" date="2024-02" db="EMBL/GenBank/DDBJ databases">
        <authorList>
            <person name="Vignale AGUSTIN F."/>
            <person name="Sosa J E."/>
            <person name="Modenutti C."/>
        </authorList>
    </citation>
    <scope>NUCLEOTIDE SEQUENCE [LARGE SCALE GENOMIC DNA]</scope>
</reference>
<comment type="subcellular location">
    <subcellularLocation>
        <location evidence="2">Cytoplasm</location>
    </subcellularLocation>
    <subcellularLocation>
        <location evidence="1">Nucleus</location>
    </subcellularLocation>
</comment>
<keyword evidence="4" id="KW-0539">Nucleus</keyword>
<dbReference type="GO" id="GO:0005634">
    <property type="term" value="C:nucleus"/>
    <property type="evidence" value="ECO:0007669"/>
    <property type="project" value="UniProtKB-SubCell"/>
</dbReference>
<keyword evidence="3" id="KW-0963">Cytoplasm</keyword>
<accession>A0ABC8TIL0</accession>
<comment type="caution">
    <text evidence="6">The sequence shown here is derived from an EMBL/GenBank/DDBJ whole genome shotgun (WGS) entry which is preliminary data.</text>
</comment>
<evidence type="ECO:0000256" key="4">
    <source>
        <dbReference type="ARBA" id="ARBA00023242"/>
    </source>
</evidence>
<evidence type="ECO:0000256" key="3">
    <source>
        <dbReference type="ARBA" id="ARBA00022490"/>
    </source>
</evidence>
<dbReference type="PANTHER" id="PTHR31250:SF10">
    <property type="entry name" value="IQ DOMAIN-CONTAINING PROTEIN IQM3"/>
    <property type="match status" value="1"/>
</dbReference>
<dbReference type="GO" id="GO:0005737">
    <property type="term" value="C:cytoplasm"/>
    <property type="evidence" value="ECO:0007669"/>
    <property type="project" value="UniProtKB-SubCell"/>
</dbReference>
<evidence type="ECO:0000256" key="5">
    <source>
        <dbReference type="SAM" id="MobiDB-lite"/>
    </source>
</evidence>
<organism evidence="6 7">
    <name type="scientific">Ilex paraguariensis</name>
    <name type="common">yerba mate</name>
    <dbReference type="NCBI Taxonomy" id="185542"/>
    <lineage>
        <taxon>Eukaryota</taxon>
        <taxon>Viridiplantae</taxon>
        <taxon>Streptophyta</taxon>
        <taxon>Embryophyta</taxon>
        <taxon>Tracheophyta</taxon>
        <taxon>Spermatophyta</taxon>
        <taxon>Magnoliopsida</taxon>
        <taxon>eudicotyledons</taxon>
        <taxon>Gunneridae</taxon>
        <taxon>Pentapetalae</taxon>
        <taxon>asterids</taxon>
        <taxon>campanulids</taxon>
        <taxon>Aquifoliales</taxon>
        <taxon>Aquifoliaceae</taxon>
        <taxon>Ilex</taxon>
    </lineage>
</organism>
<evidence type="ECO:0000256" key="1">
    <source>
        <dbReference type="ARBA" id="ARBA00004123"/>
    </source>
</evidence>